<dbReference type="Pfam" id="PF02645">
    <property type="entry name" value="DegV"/>
    <property type="match status" value="1"/>
</dbReference>
<evidence type="ECO:0000313" key="4">
    <source>
        <dbReference type="Proteomes" id="UP000694308"/>
    </source>
</evidence>
<dbReference type="InterPro" id="IPR003797">
    <property type="entry name" value="DegV"/>
</dbReference>
<evidence type="ECO:0000256" key="1">
    <source>
        <dbReference type="ARBA" id="ARBA00003238"/>
    </source>
</evidence>
<organism evidence="3 4">
    <name type="scientific">Clostridium thailandense</name>
    <dbReference type="NCBI Taxonomy" id="2794346"/>
    <lineage>
        <taxon>Bacteria</taxon>
        <taxon>Bacillati</taxon>
        <taxon>Bacillota</taxon>
        <taxon>Clostridia</taxon>
        <taxon>Eubacteriales</taxon>
        <taxon>Clostridiaceae</taxon>
        <taxon>Clostridium</taxon>
    </lineage>
</organism>
<dbReference type="NCBIfam" id="TIGR00762">
    <property type="entry name" value="DegV"/>
    <property type="match status" value="1"/>
</dbReference>
<evidence type="ECO:0000256" key="2">
    <source>
        <dbReference type="ARBA" id="ARBA00023121"/>
    </source>
</evidence>
<protein>
    <submittedName>
        <fullName evidence="3">DegV family protein</fullName>
    </submittedName>
</protein>
<dbReference type="AlphaFoldDB" id="A0A949WRD8"/>
<comment type="function">
    <text evidence="1">May bind long-chain fatty acids, such as palmitate, and may play a role in lipid transport or fatty acid metabolism.</text>
</comment>
<proteinExistence type="predicted"/>
<dbReference type="PROSITE" id="PS51482">
    <property type="entry name" value="DEGV"/>
    <property type="match status" value="1"/>
</dbReference>
<keyword evidence="2" id="KW-0446">Lipid-binding</keyword>
<evidence type="ECO:0000313" key="3">
    <source>
        <dbReference type="EMBL" id="MBV7273905.1"/>
    </source>
</evidence>
<accession>A0A949WRD8</accession>
<name>A0A949WRD8_9CLOT</name>
<dbReference type="InterPro" id="IPR050270">
    <property type="entry name" value="DegV_domain_contain"/>
</dbReference>
<reference evidence="3" key="1">
    <citation type="submission" date="2020-12" db="EMBL/GenBank/DDBJ databases">
        <title>Clostridium thailandense sp. nov., a novel acetogenic bacterium isolated from peat land soil in Thailand.</title>
        <authorList>
            <person name="Chaikitkaew S."/>
            <person name="Birkeland N.K."/>
        </authorList>
    </citation>
    <scope>NUCLEOTIDE SEQUENCE</scope>
    <source>
        <strain evidence="3">PL3</strain>
    </source>
</reference>
<dbReference type="PANTHER" id="PTHR33434:SF3">
    <property type="entry name" value="DEGV DOMAIN-CONTAINING PROTEIN YITS"/>
    <property type="match status" value="1"/>
</dbReference>
<comment type="caution">
    <text evidence="3">The sequence shown here is derived from an EMBL/GenBank/DDBJ whole genome shotgun (WGS) entry which is preliminary data.</text>
</comment>
<sequence>METVILTDSCSDLPLDYIEENKIPYLSFIYELNDTEYEDDFWKTADDKEFYDALKKGGTATTSQVNVRRYYEEFKKYVNQDKSVIYVGFSSALSGSVDSAKLAREQILEEFSNADITIIDSKSASLGLGLLVYYAYDMLKKGSTKEEIVDWLEKNKLKVNHWFTVEDLNYLKRGGRISSTTAIVGTLLNIKPVLFVNNEGKLIPYERVKGRRKALKVLVEKLIDKIIDTEEKIIAISHSDCVEDAEYIKKSILEHCKVKKIIISNIGPVIGSHTGAGVVALFFIGDSRTCN</sequence>
<dbReference type="Proteomes" id="UP000694308">
    <property type="component" value="Unassembled WGS sequence"/>
</dbReference>
<gene>
    <name evidence="3" type="ORF">I6U48_13435</name>
</gene>
<dbReference type="PANTHER" id="PTHR33434">
    <property type="entry name" value="DEGV DOMAIN-CONTAINING PROTEIN DR_1986-RELATED"/>
    <property type="match status" value="1"/>
</dbReference>
<dbReference type="RefSeq" id="WP_218320974.1">
    <property type="nucleotide sequence ID" value="NZ_JAEEGC010000059.1"/>
</dbReference>
<dbReference type="EMBL" id="JAEEGC010000059">
    <property type="protein sequence ID" value="MBV7273905.1"/>
    <property type="molecule type" value="Genomic_DNA"/>
</dbReference>
<keyword evidence="4" id="KW-1185">Reference proteome</keyword>
<dbReference type="GO" id="GO:0008289">
    <property type="term" value="F:lipid binding"/>
    <property type="evidence" value="ECO:0007669"/>
    <property type="project" value="UniProtKB-KW"/>
</dbReference>